<gene>
    <name evidence="1" type="ORF">N8E88_05980</name>
</gene>
<name>A0ACD4CW99_9HYPH</name>
<dbReference type="EMBL" id="CP104971">
    <property type="protein sequence ID" value="UXN57849.1"/>
    <property type="molecule type" value="Genomic_DNA"/>
</dbReference>
<geneLocation type="plasmid" evidence="1 2">
    <name>p_unnamed2</name>
</geneLocation>
<keyword evidence="1" id="KW-0614">Plasmid</keyword>
<dbReference type="Proteomes" id="UP001061991">
    <property type="component" value="Plasmid p_unnamed2"/>
</dbReference>
<keyword evidence="2" id="KW-1185">Reference proteome</keyword>
<organism evidence="1 2">
    <name type="scientific">Phyllobacterium zundukense</name>
    <dbReference type="NCBI Taxonomy" id="1867719"/>
    <lineage>
        <taxon>Bacteria</taxon>
        <taxon>Pseudomonadati</taxon>
        <taxon>Pseudomonadota</taxon>
        <taxon>Alphaproteobacteria</taxon>
        <taxon>Hyphomicrobiales</taxon>
        <taxon>Phyllobacteriaceae</taxon>
        <taxon>Phyllobacterium</taxon>
    </lineage>
</organism>
<sequence length="127" mass="14569">MGRGYFGISELEEQLLDSSIRRSPKIVANLLADEFIEFGSSGAVYNKRTVIDALAKEHLDENQPLRSAHDFWVQKLSDSVVHVTYRTVRKFPETGSEHSSLRSSIWKFIDGRWQMLFHQGTPTQSTR</sequence>
<protein>
    <submittedName>
        <fullName evidence="1">Nuclear transport factor 2 family protein</fullName>
    </submittedName>
</protein>
<evidence type="ECO:0000313" key="1">
    <source>
        <dbReference type="EMBL" id="UXN57849.1"/>
    </source>
</evidence>
<evidence type="ECO:0000313" key="2">
    <source>
        <dbReference type="Proteomes" id="UP001061991"/>
    </source>
</evidence>
<proteinExistence type="predicted"/>
<reference evidence="1" key="1">
    <citation type="submission" date="2022-09" db="EMBL/GenBank/DDBJ databases">
        <title>Interaction between co-microsymbionts with complementary sets of symbiotic genes in legume-rhizobium systems.</title>
        <authorList>
            <person name="Safronova V."/>
            <person name="Sazanova A."/>
            <person name="Afonin A."/>
            <person name="Chirak E."/>
        </authorList>
    </citation>
    <scope>NUCLEOTIDE SEQUENCE</scope>
    <source>
        <strain evidence="1">A18/3m</strain>
    </source>
</reference>
<accession>A0ACD4CW99</accession>